<keyword evidence="2" id="KW-1185">Reference proteome</keyword>
<evidence type="ECO:0000313" key="1">
    <source>
        <dbReference type="EMBL" id="KJV69418.1"/>
    </source>
</evidence>
<sequence length="165" mass="18945">MLYFKNIYNGLSLIKDLLTFVPSSFISFIKFIKKTTGSILLVEKKYKSNLLMVQNFTKRSSFLYVGLADLNSNIITAQLNAINVLQADFIKKYLKIITIIMQNSSWSFMYSKIRRDAASSKLKDLLSCLTVTYNNFINSIIASFSGSRFRLNTCVYNLFTIRSFS</sequence>
<proteinExistence type="predicted"/>
<dbReference type="RefSeq" id="WP_045809135.1">
    <property type="nucleotide sequence ID" value="NZ_LANX01000001.1"/>
</dbReference>
<dbReference type="EMBL" id="LANX01000001">
    <property type="protein sequence ID" value="KJV69418.1"/>
    <property type="molecule type" value="Genomic_DNA"/>
</dbReference>
<gene>
    <name evidence="1" type="ORF">NLO413_0810</name>
</gene>
<dbReference type="AlphaFoldDB" id="A0A0F3NMX1"/>
<evidence type="ECO:0000313" key="2">
    <source>
        <dbReference type="Proteomes" id="UP000033562"/>
    </source>
</evidence>
<dbReference type="Proteomes" id="UP000033562">
    <property type="component" value="Unassembled WGS sequence"/>
</dbReference>
<comment type="caution">
    <text evidence="1">The sequence shown here is derived from an EMBL/GenBank/DDBJ whole genome shotgun (WGS) entry which is preliminary data.</text>
</comment>
<organism evidence="1 2">
    <name type="scientific">Candidatus Neoehrlichia procyonis str. RAC413</name>
    <dbReference type="NCBI Taxonomy" id="1359163"/>
    <lineage>
        <taxon>Bacteria</taxon>
        <taxon>Pseudomonadati</taxon>
        <taxon>Pseudomonadota</taxon>
        <taxon>Alphaproteobacteria</taxon>
        <taxon>Rickettsiales</taxon>
        <taxon>Anaplasmataceae</taxon>
        <taxon>Candidatus Neoehrlichia</taxon>
    </lineage>
</organism>
<accession>A0A0F3NMX1</accession>
<dbReference type="STRING" id="1359163.NLO413_0810"/>
<name>A0A0F3NMX1_9RICK</name>
<protein>
    <submittedName>
        <fullName evidence="1">Uncharacterized protein</fullName>
    </submittedName>
</protein>
<reference evidence="1 2" key="1">
    <citation type="submission" date="2015-02" db="EMBL/GenBank/DDBJ databases">
        <title>Genome Sequencing of Rickettsiales.</title>
        <authorList>
            <person name="Daugherty S.C."/>
            <person name="Su Q."/>
            <person name="Abolude K."/>
            <person name="Beier-Sexton M."/>
            <person name="Carlyon J.A."/>
            <person name="Carter R."/>
            <person name="Day N.P."/>
            <person name="Dumler S.J."/>
            <person name="Dyachenko V."/>
            <person name="Godinez A."/>
            <person name="Kurtti T.J."/>
            <person name="Lichay M."/>
            <person name="Mullins K.E."/>
            <person name="Ott S."/>
            <person name="Pappas-Brown V."/>
            <person name="Paris D.H."/>
            <person name="Patel P."/>
            <person name="Richards A.L."/>
            <person name="Sadzewicz L."/>
            <person name="Sears K."/>
            <person name="Seidman D."/>
            <person name="Sengamalay N."/>
            <person name="Stenos J."/>
            <person name="Tallon L.J."/>
            <person name="Vincent G."/>
            <person name="Fraser C.M."/>
            <person name="Munderloh U."/>
            <person name="Dunning-Hotopp J.C."/>
        </authorList>
    </citation>
    <scope>NUCLEOTIDE SEQUENCE [LARGE SCALE GENOMIC DNA]</scope>
    <source>
        <strain evidence="1 2">RAC413</strain>
    </source>
</reference>